<organism evidence="1 2">
    <name type="scientific">Portunus trituberculatus</name>
    <name type="common">Swimming crab</name>
    <name type="synonym">Neptunus trituberculatus</name>
    <dbReference type="NCBI Taxonomy" id="210409"/>
    <lineage>
        <taxon>Eukaryota</taxon>
        <taxon>Metazoa</taxon>
        <taxon>Ecdysozoa</taxon>
        <taxon>Arthropoda</taxon>
        <taxon>Crustacea</taxon>
        <taxon>Multicrustacea</taxon>
        <taxon>Malacostraca</taxon>
        <taxon>Eumalacostraca</taxon>
        <taxon>Eucarida</taxon>
        <taxon>Decapoda</taxon>
        <taxon>Pleocyemata</taxon>
        <taxon>Brachyura</taxon>
        <taxon>Eubrachyura</taxon>
        <taxon>Portunoidea</taxon>
        <taxon>Portunidae</taxon>
        <taxon>Portuninae</taxon>
        <taxon>Portunus</taxon>
    </lineage>
</organism>
<accession>A0A5B7CJL4</accession>
<dbReference type="Proteomes" id="UP000324222">
    <property type="component" value="Unassembled WGS sequence"/>
</dbReference>
<gene>
    <name evidence="1" type="ORF">E2C01_001967</name>
</gene>
<protein>
    <submittedName>
        <fullName evidence="1">Uncharacterized protein</fullName>
    </submittedName>
</protein>
<comment type="caution">
    <text evidence="1">The sequence shown here is derived from an EMBL/GenBank/DDBJ whole genome shotgun (WGS) entry which is preliminary data.</text>
</comment>
<dbReference type="EMBL" id="VSRR010000066">
    <property type="protein sequence ID" value="MPC09358.1"/>
    <property type="molecule type" value="Genomic_DNA"/>
</dbReference>
<evidence type="ECO:0000313" key="1">
    <source>
        <dbReference type="EMBL" id="MPC09358.1"/>
    </source>
</evidence>
<reference evidence="1 2" key="1">
    <citation type="submission" date="2019-05" db="EMBL/GenBank/DDBJ databases">
        <title>Another draft genome of Portunus trituberculatus and its Hox gene families provides insights of decapod evolution.</title>
        <authorList>
            <person name="Jeong J.-H."/>
            <person name="Song I."/>
            <person name="Kim S."/>
            <person name="Choi T."/>
            <person name="Kim D."/>
            <person name="Ryu S."/>
            <person name="Kim W."/>
        </authorList>
    </citation>
    <scope>NUCLEOTIDE SEQUENCE [LARGE SCALE GENOMIC DNA]</scope>
    <source>
        <tissue evidence="1">Muscle</tissue>
    </source>
</reference>
<sequence>MKSCLTRDKKDQNACCKFCNTAIKPKLSVLRAHMTSKKHRALADSVQGSNKLSSLLKREAFHEGFLLITTLSKVRGDKLHLVTVTGVAWVSLDTRLGDGRTWLWQVNIWIIQIIDTVMIIGWKVFWQPSVERNSIICWKNPN</sequence>
<proteinExistence type="predicted"/>
<keyword evidence="2" id="KW-1185">Reference proteome</keyword>
<evidence type="ECO:0000313" key="2">
    <source>
        <dbReference type="Proteomes" id="UP000324222"/>
    </source>
</evidence>
<dbReference type="AlphaFoldDB" id="A0A5B7CJL4"/>
<name>A0A5B7CJL4_PORTR</name>